<reference evidence="3" key="1">
    <citation type="journal article" date="2018" name="Proc. Natl. Acad. Sci. U.S.A.">
        <title>Linking secondary metabolites to gene clusters through genome sequencing of six diverse Aspergillus species.</title>
        <authorList>
            <person name="Kaerboelling I."/>
            <person name="Vesth T.C."/>
            <person name="Frisvad J.C."/>
            <person name="Nybo J.L."/>
            <person name="Theobald S."/>
            <person name="Kuo A."/>
            <person name="Bowyer P."/>
            <person name="Matsuda Y."/>
            <person name="Mondo S."/>
            <person name="Lyhne E.K."/>
            <person name="Kogle M.E."/>
            <person name="Clum A."/>
            <person name="Lipzen A."/>
            <person name="Salamov A."/>
            <person name="Ngan C.Y."/>
            <person name="Daum C."/>
            <person name="Chiniquy J."/>
            <person name="Barry K."/>
            <person name="LaButti K."/>
            <person name="Haridas S."/>
            <person name="Simmons B.A."/>
            <person name="Magnuson J.K."/>
            <person name="Mortensen U.H."/>
            <person name="Larsen T.O."/>
            <person name="Grigoriev I.V."/>
            <person name="Baker S.E."/>
            <person name="Andersen M.R."/>
        </authorList>
    </citation>
    <scope>NUCLEOTIDE SEQUENCE [LARGE SCALE GENOMIC DNA]</scope>
    <source>
        <strain evidence="3">IBT 16806</strain>
    </source>
</reference>
<dbReference type="AlphaFoldDB" id="A0A2I1CJM1"/>
<proteinExistence type="predicted"/>
<comment type="caution">
    <text evidence="2">The sequence shown here is derived from an EMBL/GenBank/DDBJ whole genome shotgun (WGS) entry which is preliminary data.</text>
</comment>
<evidence type="ECO:0000313" key="2">
    <source>
        <dbReference type="EMBL" id="PKX97820.1"/>
    </source>
</evidence>
<accession>A0A2I1CJM1</accession>
<dbReference type="GeneID" id="36532885"/>
<dbReference type="STRING" id="1392255.A0A2I1CJM1"/>
<organism evidence="2 3">
    <name type="scientific">Aspergillus novofumigatus (strain IBT 16806)</name>
    <dbReference type="NCBI Taxonomy" id="1392255"/>
    <lineage>
        <taxon>Eukaryota</taxon>
        <taxon>Fungi</taxon>
        <taxon>Dikarya</taxon>
        <taxon>Ascomycota</taxon>
        <taxon>Pezizomycotina</taxon>
        <taxon>Eurotiomycetes</taxon>
        <taxon>Eurotiomycetidae</taxon>
        <taxon>Eurotiales</taxon>
        <taxon>Aspergillaceae</taxon>
        <taxon>Aspergillus</taxon>
        <taxon>Aspergillus subgen. Fumigati</taxon>
    </lineage>
</organism>
<dbReference type="EMBL" id="MSZS01000002">
    <property type="protein sequence ID" value="PKX97820.1"/>
    <property type="molecule type" value="Genomic_DNA"/>
</dbReference>
<evidence type="ECO:0000256" key="1">
    <source>
        <dbReference type="SAM" id="MobiDB-lite"/>
    </source>
</evidence>
<gene>
    <name evidence="2" type="ORF">P174DRAFT_429225</name>
</gene>
<feature type="region of interest" description="Disordered" evidence="1">
    <location>
        <begin position="43"/>
        <end position="74"/>
    </location>
</feature>
<evidence type="ECO:0000313" key="3">
    <source>
        <dbReference type="Proteomes" id="UP000234474"/>
    </source>
</evidence>
<keyword evidence="3" id="KW-1185">Reference proteome</keyword>
<dbReference type="VEuPathDB" id="FungiDB:P174DRAFT_429225"/>
<protein>
    <submittedName>
        <fullName evidence="2">Uncharacterized protein</fullName>
    </submittedName>
</protein>
<name>A0A2I1CJM1_ASPN1</name>
<dbReference type="RefSeq" id="XP_024686415.1">
    <property type="nucleotide sequence ID" value="XM_024825560.1"/>
</dbReference>
<dbReference type="Proteomes" id="UP000234474">
    <property type="component" value="Unassembled WGS sequence"/>
</dbReference>
<sequence length="141" mass="15607">MERDHGQLSAQAALFQERYTRYENFIDAILASRLHLATVVSGQDGPKNLVNPSTGAISQDEAAPTQNTPHIQRRINKRSLLLDVSTYILSSGSCPRQSIKAQSVEGPLATSLDWKETVQPLQSQQALQRVMSTRSAKRDCD</sequence>